<feature type="domain" description="DUF7703" evidence="2">
    <location>
        <begin position="26"/>
        <end position="258"/>
    </location>
</feature>
<sequence>MPNAPSQPADGDFGDYHGENLTIRTLMAVFLAIASYNAFELFILVFSSFSQYRGLYFWSLLLSVVLGVIPYAVGYLLDSFYLAPTWLSLTLATIGLYVMVPGQSVVLYSRLHLIVRNPKVLNFVLWLIILDAIVLLVPTTILVFSTVYVPTKPIIDGYNVIERMELAWFCTQEFVLTSIYIFETVKLIKIWPEREQRRIKIMYELLTINFVIILLDIALLALEYLGYYSLQTTLKSMVYSIKLKLEFGVLGKLVSLVQTHCSQPVIWS</sequence>
<feature type="transmembrane region" description="Helical" evidence="1">
    <location>
        <begin position="85"/>
        <end position="108"/>
    </location>
</feature>
<protein>
    <recommendedName>
        <fullName evidence="2">DUF7703 domain-containing protein</fullName>
    </recommendedName>
</protein>
<evidence type="ECO:0000313" key="4">
    <source>
        <dbReference type="Proteomes" id="UP001150904"/>
    </source>
</evidence>
<dbReference type="EMBL" id="JAPQKR010000016">
    <property type="protein sequence ID" value="KAJ5190866.1"/>
    <property type="molecule type" value="Genomic_DNA"/>
</dbReference>
<comment type="caution">
    <text evidence="3">The sequence shown here is derived from an EMBL/GenBank/DDBJ whole genome shotgun (WGS) entry which is preliminary data.</text>
</comment>
<dbReference type="RefSeq" id="XP_058303806.1">
    <property type="nucleotide sequence ID" value="XM_058456907.1"/>
</dbReference>
<dbReference type="OrthoDB" id="405906at2759"/>
<evidence type="ECO:0000313" key="3">
    <source>
        <dbReference type="EMBL" id="KAJ5190866.1"/>
    </source>
</evidence>
<gene>
    <name evidence="3" type="ORF">N7498_009851</name>
</gene>
<feature type="transmembrane region" description="Helical" evidence="1">
    <location>
        <begin position="55"/>
        <end position="73"/>
    </location>
</feature>
<dbReference type="InterPro" id="IPR056120">
    <property type="entry name" value="DUF7703"/>
</dbReference>
<organism evidence="3 4">
    <name type="scientific">Penicillium cinerascens</name>
    <dbReference type="NCBI Taxonomy" id="70096"/>
    <lineage>
        <taxon>Eukaryota</taxon>
        <taxon>Fungi</taxon>
        <taxon>Dikarya</taxon>
        <taxon>Ascomycota</taxon>
        <taxon>Pezizomycotina</taxon>
        <taxon>Eurotiomycetes</taxon>
        <taxon>Eurotiomycetidae</taxon>
        <taxon>Eurotiales</taxon>
        <taxon>Aspergillaceae</taxon>
        <taxon>Penicillium</taxon>
    </lineage>
</organism>
<dbReference type="AlphaFoldDB" id="A0A9W9J7V9"/>
<evidence type="ECO:0000256" key="1">
    <source>
        <dbReference type="SAM" id="Phobius"/>
    </source>
</evidence>
<reference evidence="3" key="1">
    <citation type="submission" date="2022-12" db="EMBL/GenBank/DDBJ databases">
        <authorList>
            <person name="Petersen C."/>
        </authorList>
    </citation>
    <scope>NUCLEOTIDE SEQUENCE</scope>
    <source>
        <strain evidence="3">IBT 15544</strain>
    </source>
</reference>
<dbReference type="Proteomes" id="UP001150904">
    <property type="component" value="Unassembled WGS sequence"/>
</dbReference>
<keyword evidence="1" id="KW-0472">Membrane</keyword>
<reference evidence="3" key="2">
    <citation type="journal article" date="2023" name="IMA Fungus">
        <title>Comparative genomic study of the Penicillium genus elucidates a diverse pangenome and 15 lateral gene transfer events.</title>
        <authorList>
            <person name="Petersen C."/>
            <person name="Sorensen T."/>
            <person name="Nielsen M.R."/>
            <person name="Sondergaard T.E."/>
            <person name="Sorensen J.L."/>
            <person name="Fitzpatrick D.A."/>
            <person name="Frisvad J.C."/>
            <person name="Nielsen K.L."/>
        </authorList>
    </citation>
    <scope>NUCLEOTIDE SEQUENCE</scope>
    <source>
        <strain evidence="3">IBT 15544</strain>
    </source>
</reference>
<keyword evidence="1" id="KW-0812">Transmembrane</keyword>
<evidence type="ECO:0000259" key="2">
    <source>
        <dbReference type="Pfam" id="PF24802"/>
    </source>
</evidence>
<dbReference type="GeneID" id="83184208"/>
<feature type="transmembrane region" description="Helical" evidence="1">
    <location>
        <begin position="120"/>
        <end position="146"/>
    </location>
</feature>
<dbReference type="Pfam" id="PF24802">
    <property type="entry name" value="DUF7703"/>
    <property type="match status" value="1"/>
</dbReference>
<name>A0A9W9J7V9_9EURO</name>
<accession>A0A9W9J7V9</accession>
<dbReference type="PANTHER" id="PTHR37013">
    <property type="entry name" value="INTEGRAL MEMBRANE PROTEIN (AFU_ORTHOLOGUE AFUA_1G05950)-RELATED"/>
    <property type="match status" value="1"/>
</dbReference>
<feature type="transmembrane region" description="Helical" evidence="1">
    <location>
        <begin position="206"/>
        <end position="227"/>
    </location>
</feature>
<keyword evidence="1" id="KW-1133">Transmembrane helix</keyword>
<dbReference type="PANTHER" id="PTHR37013:SF5">
    <property type="entry name" value="INTEGRAL MEMBRANE PROTEIN"/>
    <property type="match status" value="1"/>
</dbReference>
<keyword evidence="4" id="KW-1185">Reference proteome</keyword>
<proteinExistence type="predicted"/>
<feature type="transmembrane region" description="Helical" evidence="1">
    <location>
        <begin position="26"/>
        <end position="46"/>
    </location>
</feature>